<dbReference type="Pfam" id="PF12796">
    <property type="entry name" value="Ank_2"/>
    <property type="match status" value="1"/>
</dbReference>
<organism evidence="4 5">
    <name type="scientific">Symbiodinium microadriaticum</name>
    <name type="common">Dinoflagellate</name>
    <name type="synonym">Zooxanthella microadriatica</name>
    <dbReference type="NCBI Taxonomy" id="2951"/>
    <lineage>
        <taxon>Eukaryota</taxon>
        <taxon>Sar</taxon>
        <taxon>Alveolata</taxon>
        <taxon>Dinophyceae</taxon>
        <taxon>Suessiales</taxon>
        <taxon>Symbiodiniaceae</taxon>
        <taxon>Symbiodinium</taxon>
    </lineage>
</organism>
<dbReference type="AlphaFoldDB" id="A0A1Q9CN54"/>
<dbReference type="Proteomes" id="UP000186817">
    <property type="component" value="Unassembled WGS sequence"/>
</dbReference>
<name>A0A1Q9CN54_SYMMI</name>
<comment type="caution">
    <text evidence="4">The sequence shown here is derived from an EMBL/GenBank/DDBJ whole genome shotgun (WGS) entry which is preliminary data.</text>
</comment>
<evidence type="ECO:0000256" key="2">
    <source>
        <dbReference type="RuleBase" id="RU362114"/>
    </source>
</evidence>
<evidence type="ECO:0000313" key="5">
    <source>
        <dbReference type="Proteomes" id="UP000186817"/>
    </source>
</evidence>
<dbReference type="PROSITE" id="PS51059">
    <property type="entry name" value="PARP_CATALYTIC"/>
    <property type="match status" value="1"/>
</dbReference>
<dbReference type="GO" id="GO:0003950">
    <property type="term" value="F:NAD+ poly-ADP-ribosyltransferase activity"/>
    <property type="evidence" value="ECO:0007669"/>
    <property type="project" value="UniProtKB-UniRule"/>
</dbReference>
<dbReference type="GO" id="GO:1990404">
    <property type="term" value="F:NAD+-protein mono-ADP-ribosyltransferase activity"/>
    <property type="evidence" value="ECO:0007669"/>
    <property type="project" value="TreeGrafter"/>
</dbReference>
<feature type="domain" description="PARP catalytic" evidence="3">
    <location>
        <begin position="1"/>
        <end position="229"/>
    </location>
</feature>
<keyword evidence="2" id="KW-0808">Transferase</keyword>
<proteinExistence type="predicted"/>
<dbReference type="PROSITE" id="PS50088">
    <property type="entry name" value="ANK_REPEAT"/>
    <property type="match status" value="1"/>
</dbReference>
<sequence>MASANLDARHFWTSESEKSLHQVHKNCAEWNAIAAYFRKHMPDDNILHAVERVENPKLWNLYQAHLDAVGEGFPGQPEMWLWHGADDSRRIAHDGFKTAYSNRTFNMYGVGHYFAVDPRMANHFVRSCRDEPERSRTILLCRVVAGVCKTREPITMHVEHCRTQHMGCKFWACRELRAKLLRNPENQQAPAGSHSCTSKNKVEVIVFENHHAYPAYLLEYTCPSLSDFDPYRNLKQLASFDPRAERSNWSVQFKARRALLLGGIGFCGDMAYAETLAEYAKRALPDMVWEQQRCSPPEVCGVLSNFDVVLVCDMYIDLPRKLWSPKLDHALKEFVLKGGFLAFMGGEPLAKERIFKDVFGLSWTFAGETGCDCIKSSMVDLPCMEDAPEWLERRKLMPLSNVPQTERIYPLETFSDSDSDVSDDSDPKPPAESLLCGVALAEHGLGSIVNVGEMQYLYPEFYPKGSEFSWWDALLCLVKGHKPKPALPQALEVALSQGYQTIEDDDAHVIRMEALLDDAFDAVLTANAEKLGGMLRHINPNMADDRGFSLLMMAAQTSEVHVIQLLLNARADIGQTDADNGWTALHYLAESPRASKEAWDFLVAAGSDPQLPSRFGDSPLHLARDNFRLQMRQRQPGGYFIRDF</sequence>
<dbReference type="InterPro" id="IPR051712">
    <property type="entry name" value="ARTD-AVP"/>
</dbReference>
<keyword evidence="1" id="KW-0040">ANK repeat</keyword>
<keyword evidence="2" id="KW-0328">Glycosyltransferase</keyword>
<evidence type="ECO:0000256" key="1">
    <source>
        <dbReference type="PROSITE-ProRule" id="PRU00023"/>
    </source>
</evidence>
<dbReference type="EMBL" id="LSRX01001049">
    <property type="protein sequence ID" value="OLP84335.1"/>
    <property type="molecule type" value="Genomic_DNA"/>
</dbReference>
<reference evidence="4 5" key="1">
    <citation type="submission" date="2016-02" db="EMBL/GenBank/DDBJ databases">
        <title>Genome analysis of coral dinoflagellate symbionts highlights evolutionary adaptations to a symbiotic lifestyle.</title>
        <authorList>
            <person name="Aranda M."/>
            <person name="Li Y."/>
            <person name="Liew Y.J."/>
            <person name="Baumgarten S."/>
            <person name="Simakov O."/>
            <person name="Wilson M."/>
            <person name="Piel J."/>
            <person name="Ashoor H."/>
            <person name="Bougouffa S."/>
            <person name="Bajic V.B."/>
            <person name="Ryu T."/>
            <person name="Ravasi T."/>
            <person name="Bayer T."/>
            <person name="Micklem G."/>
            <person name="Kim H."/>
            <person name="Bhak J."/>
            <person name="Lajeunesse T.C."/>
            <person name="Voolstra C.R."/>
        </authorList>
    </citation>
    <scope>NUCLEOTIDE SEQUENCE [LARGE SCALE GENOMIC DNA]</scope>
    <source>
        <strain evidence="4 5">CCMP2467</strain>
    </source>
</reference>
<evidence type="ECO:0000259" key="3">
    <source>
        <dbReference type="PROSITE" id="PS51059"/>
    </source>
</evidence>
<dbReference type="EC" id="2.4.2.-" evidence="2"/>
<dbReference type="PANTHER" id="PTHR45740">
    <property type="entry name" value="POLY [ADP-RIBOSE] POLYMERASE"/>
    <property type="match status" value="1"/>
</dbReference>
<dbReference type="SMART" id="SM00248">
    <property type="entry name" value="ANK"/>
    <property type="match status" value="2"/>
</dbReference>
<keyword evidence="2" id="KW-0520">NAD</keyword>
<protein>
    <recommendedName>
        <fullName evidence="2">Poly [ADP-ribose] polymerase</fullName>
        <shortName evidence="2">PARP</shortName>
        <ecNumber evidence="2">2.4.2.-</ecNumber>
    </recommendedName>
</protein>
<dbReference type="PANTHER" id="PTHR45740:SF6">
    <property type="entry name" value="PROTEIN MONO-ADP-RIBOSYLTRANSFERASE PARP12"/>
    <property type="match status" value="1"/>
</dbReference>
<dbReference type="Gene3D" id="3.90.228.10">
    <property type="match status" value="1"/>
</dbReference>
<dbReference type="InterPro" id="IPR002110">
    <property type="entry name" value="Ankyrin_rpt"/>
</dbReference>
<gene>
    <name evidence="4" type="primary">PARP14</name>
    <name evidence="4" type="ORF">AK812_SmicGene34805</name>
</gene>
<accession>A0A1Q9CN54</accession>
<dbReference type="GO" id="GO:0005634">
    <property type="term" value="C:nucleus"/>
    <property type="evidence" value="ECO:0007669"/>
    <property type="project" value="TreeGrafter"/>
</dbReference>
<dbReference type="InterPro" id="IPR012317">
    <property type="entry name" value="Poly(ADP-ribose)pol_cat_dom"/>
</dbReference>
<feature type="repeat" description="ANK" evidence="1">
    <location>
        <begin position="546"/>
        <end position="578"/>
    </location>
</feature>
<dbReference type="SUPFAM" id="SSF48403">
    <property type="entry name" value="Ankyrin repeat"/>
    <property type="match status" value="1"/>
</dbReference>
<dbReference type="OrthoDB" id="408470at2759"/>
<dbReference type="InterPro" id="IPR036770">
    <property type="entry name" value="Ankyrin_rpt-contain_sf"/>
</dbReference>
<dbReference type="PROSITE" id="PS50297">
    <property type="entry name" value="ANK_REP_REGION"/>
    <property type="match status" value="1"/>
</dbReference>
<keyword evidence="5" id="KW-1185">Reference proteome</keyword>
<evidence type="ECO:0000313" key="4">
    <source>
        <dbReference type="EMBL" id="OLP84335.1"/>
    </source>
</evidence>
<dbReference type="SUPFAM" id="SSF56399">
    <property type="entry name" value="ADP-ribosylation"/>
    <property type="match status" value="1"/>
</dbReference>
<dbReference type="Gene3D" id="1.25.40.20">
    <property type="entry name" value="Ankyrin repeat-containing domain"/>
    <property type="match status" value="1"/>
</dbReference>
<dbReference type="Pfam" id="PF00644">
    <property type="entry name" value="PARP"/>
    <property type="match status" value="1"/>
</dbReference>